<comment type="subcellular location">
    <subcellularLocation>
        <location evidence="1">Cell membrane</location>
        <topology evidence="1">Multi-pass membrane protein</topology>
    </subcellularLocation>
</comment>
<dbReference type="PANTHER" id="PTHR30252">
    <property type="entry name" value="INNER MEMBRANE PEPTIDE TRANSPORTER"/>
    <property type="match status" value="1"/>
</dbReference>
<keyword evidence="4 7" id="KW-0812">Transmembrane</keyword>
<comment type="caution">
    <text evidence="9">The sequence shown here is derived from an EMBL/GenBank/DDBJ whole genome shotgun (WGS) entry which is preliminary data.</text>
</comment>
<feature type="transmembrane region" description="Helical" evidence="7">
    <location>
        <begin position="426"/>
        <end position="446"/>
    </location>
</feature>
<proteinExistence type="inferred from homology"/>
<dbReference type="STRING" id="546275.FUSPEROL_02295"/>
<dbReference type="Proteomes" id="UP000003748">
    <property type="component" value="Unassembled WGS sequence"/>
</dbReference>
<evidence type="ECO:0000256" key="5">
    <source>
        <dbReference type="ARBA" id="ARBA00022989"/>
    </source>
</evidence>
<organism evidence="9 10">
    <name type="scientific">Fusobacterium periodonticum ATCC 33693</name>
    <dbReference type="NCBI Taxonomy" id="546275"/>
    <lineage>
        <taxon>Bacteria</taxon>
        <taxon>Fusobacteriati</taxon>
        <taxon>Fusobacteriota</taxon>
        <taxon>Fusobacteriia</taxon>
        <taxon>Fusobacteriales</taxon>
        <taxon>Fusobacteriaceae</taxon>
        <taxon>Fusobacterium</taxon>
    </lineage>
</organism>
<evidence type="ECO:0000259" key="8">
    <source>
        <dbReference type="Pfam" id="PF02554"/>
    </source>
</evidence>
<dbReference type="AlphaFoldDB" id="D4CXY4"/>
<dbReference type="InterPro" id="IPR003706">
    <property type="entry name" value="CstA_N"/>
</dbReference>
<evidence type="ECO:0000256" key="4">
    <source>
        <dbReference type="ARBA" id="ARBA00022692"/>
    </source>
</evidence>
<dbReference type="PANTHER" id="PTHR30252:SF4">
    <property type="entry name" value="CARBON STARVATION"/>
    <property type="match status" value="1"/>
</dbReference>
<evidence type="ECO:0000256" key="6">
    <source>
        <dbReference type="ARBA" id="ARBA00023136"/>
    </source>
</evidence>
<evidence type="ECO:0000256" key="3">
    <source>
        <dbReference type="ARBA" id="ARBA00022475"/>
    </source>
</evidence>
<feature type="transmembrane region" description="Helical" evidence="7">
    <location>
        <begin position="399"/>
        <end position="419"/>
    </location>
</feature>
<feature type="transmembrane region" description="Helical" evidence="7">
    <location>
        <begin position="371"/>
        <end position="393"/>
    </location>
</feature>
<evidence type="ECO:0000313" key="9">
    <source>
        <dbReference type="EMBL" id="EFE85758.1"/>
    </source>
</evidence>
<feature type="transmembrane region" description="Helical" evidence="7">
    <location>
        <begin position="245"/>
        <end position="263"/>
    </location>
</feature>
<protein>
    <submittedName>
        <fullName evidence="9">Carbon starvation protein CstA</fullName>
    </submittedName>
</protein>
<gene>
    <name evidence="9" type="ORF">FUSPEROL_02295</name>
</gene>
<sequence length="494" mass="52987">MKNKQKKCIIKKILIKGAYIMYSFIGSIIALVLGYLVYGKIVDGIFGSDDTKITPAKRLADGVDYMEMGWARAFLIQFLNIAGTGPIFGAVAGALWGPAAFLWIVFGCIFGGAVHDFLLGMMSVRQDGASVSEIVGENLGNGAKQIMRVFSVVLLLLVGVVFIMSPAQILKDITGISYEIWLAVIIIYYLCATVLPVDQVIGKIYPVFGLSLLIMAIGIGGGLIINNADIPEIAFVNMHPAGKSIFPYLCISIACGAISGFHATQSPMMARCLRTEKDGRKVFYGAMISEGIIALIWAAAAMSFFGGIPQLAEAGPAAVVVNKISVGILGKVGGALALLGVVACPITSGDTAFRSARLTIADSLKYKQGPIVNRFVVAIPLFVLGIALCFIPFNVIWRYFGWANQTLATIALWAAVKYLANRGKNFWIALIPAMFMTVVVTSYILAAPEGFVRFFGDKDIKVIEHIAIIVGCVVSLGCTVAFFMTNKKANLITE</sequence>
<keyword evidence="5 7" id="KW-1133">Transmembrane helix</keyword>
<dbReference type="EMBL" id="ACJY01000104">
    <property type="protein sequence ID" value="EFE85758.1"/>
    <property type="molecule type" value="Genomic_DNA"/>
</dbReference>
<dbReference type="InterPro" id="IPR051605">
    <property type="entry name" value="CstA"/>
</dbReference>
<comment type="similarity">
    <text evidence="2">Belongs to the peptide transporter carbon starvation (CstA) (TC 2.A.114) family.</text>
</comment>
<evidence type="ECO:0000256" key="1">
    <source>
        <dbReference type="ARBA" id="ARBA00004651"/>
    </source>
</evidence>
<feature type="transmembrane region" description="Helical" evidence="7">
    <location>
        <begin position="20"/>
        <end position="38"/>
    </location>
</feature>
<feature type="transmembrane region" description="Helical" evidence="7">
    <location>
        <begin position="149"/>
        <end position="170"/>
    </location>
</feature>
<dbReference type="GO" id="GO:0009267">
    <property type="term" value="P:cellular response to starvation"/>
    <property type="evidence" value="ECO:0007669"/>
    <property type="project" value="InterPro"/>
</dbReference>
<feature type="transmembrane region" description="Helical" evidence="7">
    <location>
        <begin position="283"/>
        <end position="308"/>
    </location>
</feature>
<dbReference type="Pfam" id="PF02554">
    <property type="entry name" value="CstA"/>
    <property type="match status" value="2"/>
</dbReference>
<keyword evidence="6 7" id="KW-0472">Membrane</keyword>
<feature type="transmembrane region" description="Helical" evidence="7">
    <location>
        <begin position="328"/>
        <end position="350"/>
    </location>
</feature>
<feature type="transmembrane region" description="Helical" evidence="7">
    <location>
        <begin position="466"/>
        <end position="485"/>
    </location>
</feature>
<evidence type="ECO:0000313" key="10">
    <source>
        <dbReference type="Proteomes" id="UP000003748"/>
    </source>
</evidence>
<name>D4CXY4_9FUSO</name>
<feature type="domain" description="CstA N-terminal" evidence="8">
    <location>
        <begin position="169"/>
        <end position="301"/>
    </location>
</feature>
<feature type="domain" description="CstA N-terminal" evidence="8">
    <location>
        <begin position="25"/>
        <end position="168"/>
    </location>
</feature>
<evidence type="ECO:0000256" key="2">
    <source>
        <dbReference type="ARBA" id="ARBA00007755"/>
    </source>
</evidence>
<reference evidence="9 10" key="1">
    <citation type="submission" date="2010-02" db="EMBL/GenBank/DDBJ databases">
        <authorList>
            <person name="Weinstock G."/>
            <person name="Sodergren E."/>
            <person name="Clifton S."/>
            <person name="Fulton L."/>
            <person name="Fulton B."/>
            <person name="Courtney L."/>
            <person name="Fronick C."/>
            <person name="Harrison M."/>
            <person name="Strong C."/>
            <person name="Farmer C."/>
            <person name="Delahaunty K."/>
            <person name="Markovic C."/>
            <person name="Hall O."/>
            <person name="Minx P."/>
            <person name="Tomlinson C."/>
            <person name="Mitreva M."/>
            <person name="Nelson J."/>
            <person name="Hou S."/>
            <person name="Wollam A."/>
            <person name="Pepin K.H."/>
            <person name="Johnson M."/>
            <person name="Bhonagiri V."/>
            <person name="Zhang X."/>
            <person name="Suruliraj S."/>
            <person name="Warren W."/>
            <person name="Chinwalla A."/>
            <person name="Mardis E.R."/>
            <person name="Wilson R.K."/>
        </authorList>
    </citation>
    <scope>NUCLEOTIDE SEQUENCE [LARGE SCALE GENOMIC DNA]</scope>
    <source>
        <strain evidence="9 10">ATCC 33693</strain>
    </source>
</reference>
<dbReference type="HOGENOM" id="CLU_010531_3_1_0"/>
<keyword evidence="3" id="KW-1003">Cell membrane</keyword>
<feature type="transmembrane region" description="Helical" evidence="7">
    <location>
        <begin position="204"/>
        <end position="225"/>
    </location>
</feature>
<accession>D4CXY4</accession>
<dbReference type="eggNOG" id="COG1966">
    <property type="taxonomic scope" value="Bacteria"/>
</dbReference>
<feature type="transmembrane region" description="Helical" evidence="7">
    <location>
        <begin position="176"/>
        <end position="197"/>
    </location>
</feature>
<dbReference type="GO" id="GO:0005886">
    <property type="term" value="C:plasma membrane"/>
    <property type="evidence" value="ECO:0007669"/>
    <property type="project" value="UniProtKB-SubCell"/>
</dbReference>
<evidence type="ECO:0000256" key="7">
    <source>
        <dbReference type="SAM" id="Phobius"/>
    </source>
</evidence>
<feature type="transmembrane region" description="Helical" evidence="7">
    <location>
        <begin position="100"/>
        <end position="119"/>
    </location>
</feature>